<protein>
    <recommendedName>
        <fullName evidence="4">Tetratricopeptide repeat-containing protein</fullName>
    </recommendedName>
</protein>
<feature type="chain" id="PRO_5011601453" description="Tetratricopeptide repeat-containing protein" evidence="1">
    <location>
        <begin position="19"/>
        <end position="275"/>
    </location>
</feature>
<feature type="signal peptide" evidence="1">
    <location>
        <begin position="1"/>
        <end position="18"/>
    </location>
</feature>
<dbReference type="RefSeq" id="WP_092909884.1">
    <property type="nucleotide sequence ID" value="NZ_FOUZ01000016.1"/>
</dbReference>
<evidence type="ECO:0008006" key="4">
    <source>
        <dbReference type="Google" id="ProtNLM"/>
    </source>
</evidence>
<proteinExistence type="predicted"/>
<dbReference type="AlphaFoldDB" id="A0A1I5AF06"/>
<sequence>MKKMIFLVLAFAMTTLSAQTITNTLKGTFKTKAKDELYNPLVFDGKGKVTISEFQEIGYDFFERNDSVVVFVDKTYFVFKKEKNQLKGISDWVDKKMYKSDLKSLDNSSQTDSKLAQRAKWLAQYFDLNFKDNASILFDSEDEASLNSKLKANELANQKLCDEGFDLSCKIVFAYKFSEQSGGIFETLNNGDNIKLKPNKELEKLAQRVIDLGNPDGYGLFYSYYYFTGEQEKADNFLEKGLELGSPYCAELSLNIALSELENNMEEDAEVTEEE</sequence>
<evidence type="ECO:0000256" key="1">
    <source>
        <dbReference type="SAM" id="SignalP"/>
    </source>
</evidence>
<gene>
    <name evidence="2" type="ORF">SAMN05421738_11669</name>
</gene>
<evidence type="ECO:0000313" key="3">
    <source>
        <dbReference type="Proteomes" id="UP000199149"/>
    </source>
</evidence>
<keyword evidence="1" id="KW-0732">Signal</keyword>
<evidence type="ECO:0000313" key="2">
    <source>
        <dbReference type="EMBL" id="SFN61018.1"/>
    </source>
</evidence>
<name>A0A1I5AF06_9FLAO</name>
<dbReference type="STRING" id="684065.SAMN05421738_11669"/>
<accession>A0A1I5AF06</accession>
<organism evidence="2 3">
    <name type="scientific">Algoriella xinjiangensis</name>
    <dbReference type="NCBI Taxonomy" id="684065"/>
    <lineage>
        <taxon>Bacteria</taxon>
        <taxon>Pseudomonadati</taxon>
        <taxon>Bacteroidota</taxon>
        <taxon>Flavobacteriia</taxon>
        <taxon>Flavobacteriales</taxon>
        <taxon>Weeksellaceae</taxon>
        <taxon>Algoriella</taxon>
    </lineage>
</organism>
<dbReference type="OrthoDB" id="667778at2"/>
<reference evidence="3" key="1">
    <citation type="submission" date="2016-10" db="EMBL/GenBank/DDBJ databases">
        <authorList>
            <person name="Varghese N."/>
            <person name="Submissions S."/>
        </authorList>
    </citation>
    <scope>NUCLEOTIDE SEQUENCE [LARGE SCALE GENOMIC DNA]</scope>
    <source>
        <strain evidence="3">XJ109</strain>
    </source>
</reference>
<dbReference type="Proteomes" id="UP000199149">
    <property type="component" value="Unassembled WGS sequence"/>
</dbReference>
<keyword evidence="3" id="KW-1185">Reference proteome</keyword>
<dbReference type="EMBL" id="FOUZ01000016">
    <property type="protein sequence ID" value="SFN61018.1"/>
    <property type="molecule type" value="Genomic_DNA"/>
</dbReference>